<organism evidence="1 2">
    <name type="scientific">Brassicogethes aeneus</name>
    <name type="common">Rape pollen beetle</name>
    <name type="synonym">Meligethes aeneus</name>
    <dbReference type="NCBI Taxonomy" id="1431903"/>
    <lineage>
        <taxon>Eukaryota</taxon>
        <taxon>Metazoa</taxon>
        <taxon>Ecdysozoa</taxon>
        <taxon>Arthropoda</taxon>
        <taxon>Hexapoda</taxon>
        <taxon>Insecta</taxon>
        <taxon>Pterygota</taxon>
        <taxon>Neoptera</taxon>
        <taxon>Endopterygota</taxon>
        <taxon>Coleoptera</taxon>
        <taxon>Polyphaga</taxon>
        <taxon>Cucujiformia</taxon>
        <taxon>Nitidulidae</taxon>
        <taxon>Meligethinae</taxon>
        <taxon>Brassicogethes</taxon>
    </lineage>
</organism>
<name>A0A9P0BH76_BRAAE</name>
<keyword evidence="2" id="KW-1185">Reference proteome</keyword>
<reference evidence="1" key="1">
    <citation type="submission" date="2021-12" db="EMBL/GenBank/DDBJ databases">
        <authorList>
            <person name="King R."/>
        </authorList>
    </citation>
    <scope>NUCLEOTIDE SEQUENCE</scope>
</reference>
<dbReference type="AlphaFoldDB" id="A0A9P0BH76"/>
<gene>
    <name evidence="1" type="ORF">MELIAE_LOCUS12068</name>
</gene>
<protein>
    <submittedName>
        <fullName evidence="1">Uncharacterized protein</fullName>
    </submittedName>
</protein>
<evidence type="ECO:0000313" key="1">
    <source>
        <dbReference type="EMBL" id="CAH0563082.1"/>
    </source>
</evidence>
<sequence>MASASCQKTWTVVFFLDEDSVEAVPTSWISGELCYYPVATKKKNTSSISKNDPVNFDWPSHKIRTFLNGTYESYSLARQKARVAEKTSDLSSDADKKIKMSATQKDCEKAIVAWLKRAKEREERDTKKF</sequence>
<dbReference type="OrthoDB" id="6784356at2759"/>
<dbReference type="Proteomes" id="UP001154078">
    <property type="component" value="Chromosome 8"/>
</dbReference>
<dbReference type="EMBL" id="OV121139">
    <property type="protein sequence ID" value="CAH0563082.1"/>
    <property type="molecule type" value="Genomic_DNA"/>
</dbReference>
<accession>A0A9P0BH76</accession>
<evidence type="ECO:0000313" key="2">
    <source>
        <dbReference type="Proteomes" id="UP001154078"/>
    </source>
</evidence>
<proteinExistence type="predicted"/>